<sequence length="1748" mass="200633">MHHKREKDQNSVKKKNLEKIQMPRIFPQITSNRLLIKKQFETINKHQDRQIIFDSNKEVLEMASLYDCLYSRRDVYILYLTEEGDIFGSYHSKFIARSIIEKQEKYIHSDPEMYLFSLQKENGTVRETLKDQILTHPKEREREFYDHLLQLSRTFTSECLDNFHHFCERYLKGVTHLLVPSYCIDFLLSNMAKNCSTILSIFQLFATQRDSRKRMLYLRLPSILMQTKSNKSMNLLSLLLSPTSSFNIYKPSSNAPVCDPLFTKELMTLCPTYIYPQSMSSDKLLEATYHSWRYISLTGNSSLIPPVDSIPTDTVVVNEQALIKQLYEITKERAIQPITNVIHVLYSFDGVVLMRDKLLVQTIRMVLTVYEKDEEVVAACVEALRLSSIDYHCVVTMLFEGFLDFFKKFLVDYKSNEGIIKDVVRVIVAMCGTNGLVSEVSKSGILEVLFSESRPGVERDMLIIGFQCIQGGVMTGDVIDETIAFDNTIADVILPVYALIVKGGKYNKIEELKTLVKGIVEGSKEKVGDQLEAALYFMYTTAINPDFIKTEEIKKCENSVDYNIKKYAIEILNNNQNTVSVGNVLQIPIEIEDSNVLLCLSVFSYISNVLITGVEPNKLSQTFLNILDTFPIAIFKNTEIEISKKYIAATYLITFIIGVLGKYAQPEDSELIEDCYSKLLAVVESNQIFVELWYEQHGNDLLDAVVPKYSSLKLMNEVFKTKEVRLSYVQPKNDKPPISQRLEEFMKSSGSNDEMKWVLNCLEKIMLDITHSQLNHIAIAVMQKTETIVGEEKDPQFVISVLKFLKKAVDESSLVCTPNFVRRIIERLNVEEDDVVKRFIYDLCGSIANTCPKSLGDISLKTKLRLTMSKSTVLSDQELYMSMTRCLAALSKIEKTSYNPRLMKNTREELMREKDDQQVYGFDNVDKPTILIVPVGEMSDYFFLEVVSTIWFNERAYREMENSETFSFLYEKTTWELFKKEASNILFPQIIFGVLDCSGLNDKKIIQYVMDFKESSEKRYEESCGNLVLLFNLSMASDIYMGKIPPLVKDIVFTVDSLAIGSTNSIHAFAREHVGTFCDKSSHLIQRYNPIFKNKVPPISYLRCAMANLYRKNYDNAYNMFSDGIKAYKNAQNFNGKLYNRSVIGLCVSILLDPSKRNLASYTKEWEETIKDSVKFIDGQNIGHYYCKELLFFQTQFYIKAKNKERMTQLIEEIDSKHHEKISCPEDVFSALVFDHLLKQMHMNHHRQHVLYAISAYKTTTKSFEMYCIEELSELLGVKDLELLDQEFIDQNTRPHAVMQRKVQWSTLRAYVMMKKVMMRDVYDENMAVILLRLLVYFHEHVSDRDQIESLNRLHLISQSLGKPVFIGPNMPSLPIVESVTITPIQENEQIVGRVKGKSVFIFDPSLPRNVFTAWSANETAYVTIKMRNPLYPMLQVDNIMPWCEGVDIETHFKCVDIAQSNTTVFNYAIRPKHAGVLKIYGLDFDCCSMHFRTVPANFRGKKDLTPCCVIPVVNSVPRLQPAPGTFLSKAIALFPGQTNESKLEFVNDGELAVDWVEFRIKDDDSTKLTEVTIPKPLQSILPILPNQRVEIPLAISARGEVSKIDIEINFATTRTARFGRKFSVPIRVIVSVGLLIDKWEIIPIEEVLLVSCVVYNPSAFSFTVKIIPTTNWIVDDFFVQERRETFSESQSRRRLIVCVKKPSFMLTTKNAAKWINEAIAIKWTSSSGCDGTISMAESEKVELNTSN</sequence>
<dbReference type="OrthoDB" id="27962at2759"/>
<dbReference type="InterPro" id="IPR016024">
    <property type="entry name" value="ARM-type_fold"/>
</dbReference>
<dbReference type="GeneID" id="14890238"/>
<evidence type="ECO:0000313" key="2">
    <source>
        <dbReference type="Proteomes" id="UP000014680"/>
    </source>
</evidence>
<dbReference type="RefSeq" id="XP_004258118.1">
    <property type="nucleotide sequence ID" value="XM_004258070.1"/>
</dbReference>
<evidence type="ECO:0000313" key="1">
    <source>
        <dbReference type="EMBL" id="ELP91347.1"/>
    </source>
</evidence>
<name>A0A0A1U921_ENTIV</name>
<dbReference type="OMA" id="ITIKMSN"/>
<accession>A0A0A1U921</accession>
<dbReference type="Proteomes" id="UP000014680">
    <property type="component" value="Unassembled WGS sequence"/>
</dbReference>
<dbReference type="PANTHER" id="PTHR21512">
    <property type="entry name" value="TRAFFICKING PROTEIN PARTICLE COMPLEX SUBUNIT 9"/>
    <property type="match status" value="1"/>
</dbReference>
<protein>
    <submittedName>
        <fullName evidence="1">Uncharacterized protein</fullName>
    </submittedName>
</protein>
<organism evidence="1 2">
    <name type="scientific">Entamoeba invadens IP1</name>
    <dbReference type="NCBI Taxonomy" id="370355"/>
    <lineage>
        <taxon>Eukaryota</taxon>
        <taxon>Amoebozoa</taxon>
        <taxon>Evosea</taxon>
        <taxon>Archamoebae</taxon>
        <taxon>Mastigamoebida</taxon>
        <taxon>Entamoebidae</taxon>
        <taxon>Entamoeba</taxon>
    </lineage>
</organism>
<dbReference type="PANTHER" id="PTHR21512:SF5">
    <property type="entry name" value="TRAFFICKING PROTEIN PARTICLE COMPLEX SUBUNIT 9"/>
    <property type="match status" value="1"/>
</dbReference>
<dbReference type="VEuPathDB" id="AmoebaDB:EIN_153840"/>
<reference evidence="1 2" key="1">
    <citation type="submission" date="2012-10" db="EMBL/GenBank/DDBJ databases">
        <authorList>
            <person name="Zafar N."/>
            <person name="Inman J."/>
            <person name="Hall N."/>
            <person name="Lorenzi H."/>
            <person name="Caler E."/>
        </authorList>
    </citation>
    <scope>NUCLEOTIDE SEQUENCE [LARGE SCALE GENOMIC DNA]</scope>
    <source>
        <strain evidence="1 2">IP1</strain>
    </source>
</reference>
<dbReference type="InterPro" id="IPR013935">
    <property type="entry name" value="Trs120_TRAPPC9"/>
</dbReference>
<keyword evidence="2" id="KW-1185">Reference proteome</keyword>
<proteinExistence type="predicted"/>
<dbReference type="KEGG" id="eiv:EIN_153840"/>
<gene>
    <name evidence="1" type="ORF">EIN_153840</name>
</gene>
<dbReference type="EMBL" id="KB206474">
    <property type="protein sequence ID" value="ELP91347.1"/>
    <property type="molecule type" value="Genomic_DNA"/>
</dbReference>
<dbReference type="GO" id="GO:0005802">
    <property type="term" value="C:trans-Golgi network"/>
    <property type="evidence" value="ECO:0007669"/>
    <property type="project" value="TreeGrafter"/>
</dbReference>
<dbReference type="SUPFAM" id="SSF48371">
    <property type="entry name" value="ARM repeat"/>
    <property type="match status" value="1"/>
</dbReference>